<dbReference type="EMBL" id="QKWK01000007">
    <property type="protein sequence ID" value="TXT08639.1"/>
    <property type="molecule type" value="Genomic_DNA"/>
</dbReference>
<dbReference type="GO" id="GO:0046872">
    <property type="term" value="F:metal ion binding"/>
    <property type="evidence" value="ECO:0007669"/>
    <property type="project" value="UniProtKB-KW"/>
</dbReference>
<keyword evidence="3 11" id="KW-0813">Transport</keyword>
<keyword evidence="11" id="KW-0143">Chaperone</keyword>
<evidence type="ECO:0000256" key="8">
    <source>
        <dbReference type="ARBA" id="ARBA00023010"/>
    </source>
</evidence>
<dbReference type="AlphaFoldDB" id="A0A7D8YY71"/>
<evidence type="ECO:0000313" key="13">
    <source>
        <dbReference type="EMBL" id="TXT08639.1"/>
    </source>
</evidence>
<gene>
    <name evidence="13" type="ORF">VHUM_02767</name>
</gene>
<keyword evidence="7 11" id="KW-0653">Protein transport</keyword>
<evidence type="ECO:0000259" key="12">
    <source>
        <dbReference type="Pfam" id="PF02953"/>
    </source>
</evidence>
<evidence type="ECO:0000256" key="1">
    <source>
        <dbReference type="ARBA" id="ARBA00004137"/>
    </source>
</evidence>
<reference evidence="13 14" key="1">
    <citation type="journal article" date="2019" name="PLoS Genet.">
        <title>Convergent evolution of linked mating-type loci in basidiomycete fungi.</title>
        <authorList>
            <person name="Sun S."/>
            <person name="Coelho M.A."/>
            <person name="Heitman J."/>
            <person name="Nowrousian M."/>
        </authorList>
    </citation>
    <scope>NUCLEOTIDE SEQUENCE [LARGE SCALE GENOMIC DNA]</scope>
    <source>
        <strain evidence="13 14">CBS 4282</strain>
    </source>
</reference>
<evidence type="ECO:0000256" key="9">
    <source>
        <dbReference type="ARBA" id="ARBA00023128"/>
    </source>
</evidence>
<protein>
    <recommendedName>
        <fullName evidence="11">Mitochondrial import inner membrane translocase subunit</fullName>
    </recommendedName>
</protein>
<keyword evidence="8 11" id="KW-0811">Translocation</keyword>
<comment type="domain">
    <text evidence="11">The twin CX3C motif contains 4 conserved Cys residues that form 2 disulfide bonds in the mitochondrial intermembrane space.</text>
</comment>
<dbReference type="Gene3D" id="1.10.287.810">
    <property type="entry name" value="Mitochondrial import inner membrane translocase subunit tim13 like domains"/>
    <property type="match status" value="1"/>
</dbReference>
<keyword evidence="14" id="KW-1185">Reference proteome</keyword>
<keyword evidence="9 11" id="KW-0496">Mitochondrion</keyword>
<comment type="subcellular location">
    <subcellularLocation>
        <location evidence="1 11">Mitochondrion inner membrane</location>
        <topology evidence="1 11">Peripheral membrane protein</topology>
        <orientation evidence="1 11">Intermembrane side</orientation>
    </subcellularLocation>
</comment>
<dbReference type="InterPro" id="IPR035427">
    <property type="entry name" value="Tim10-like_dom_sf"/>
</dbReference>
<evidence type="ECO:0000256" key="11">
    <source>
        <dbReference type="RuleBase" id="RU367043"/>
    </source>
</evidence>
<evidence type="ECO:0000256" key="4">
    <source>
        <dbReference type="ARBA" id="ARBA00022723"/>
    </source>
</evidence>
<evidence type="ECO:0000256" key="2">
    <source>
        <dbReference type="ARBA" id="ARBA00006720"/>
    </source>
</evidence>
<dbReference type="InterPro" id="IPR004217">
    <property type="entry name" value="Tim10-like"/>
</dbReference>
<keyword evidence="6" id="KW-0862">Zinc</keyword>
<feature type="domain" description="Tim10-like" evidence="12">
    <location>
        <begin position="18"/>
        <end position="78"/>
    </location>
</feature>
<comment type="function">
    <text evidence="11">Mitochondrial intermembrane chaperone that participates in the import and insertion of some multi-pass transmembrane proteins into the mitochondrial inner membrane. Also required for the transfer of beta-barrel precursors from the TOM complex to the sorting and assembly machinery (SAM complex) of the outer membrane. Acts as a chaperone-like protein that protects the hydrophobic precursors from aggregation and guide them through the mitochondrial intermembrane space.</text>
</comment>
<evidence type="ECO:0000313" key="14">
    <source>
        <dbReference type="Proteomes" id="UP000473826"/>
    </source>
</evidence>
<evidence type="ECO:0000256" key="5">
    <source>
        <dbReference type="ARBA" id="ARBA00022792"/>
    </source>
</evidence>
<dbReference type="GO" id="GO:0005743">
    <property type="term" value="C:mitochondrial inner membrane"/>
    <property type="evidence" value="ECO:0007669"/>
    <property type="project" value="UniProtKB-SubCell"/>
</dbReference>
<dbReference type="PANTHER" id="PTHR13172">
    <property type="entry name" value="MITOCHONDRIAL IMPORT INNER MEMBRANE TRANSLOCASE SUBUNIT TIM9B"/>
    <property type="match status" value="1"/>
</dbReference>
<keyword evidence="4" id="KW-0479">Metal-binding</keyword>
<evidence type="ECO:0000256" key="6">
    <source>
        <dbReference type="ARBA" id="ARBA00022833"/>
    </source>
</evidence>
<comment type="similarity">
    <text evidence="2 11">Belongs to the small Tim family.</text>
</comment>
<evidence type="ECO:0000256" key="10">
    <source>
        <dbReference type="ARBA" id="ARBA00023157"/>
    </source>
</evidence>
<keyword evidence="5 11" id="KW-0999">Mitochondrion inner membrane</keyword>
<name>A0A7D8YY71_VANHU</name>
<keyword evidence="10 11" id="KW-1015">Disulfide bond</keyword>
<dbReference type="OrthoDB" id="1551503at2759"/>
<evidence type="ECO:0000256" key="7">
    <source>
        <dbReference type="ARBA" id="ARBA00022927"/>
    </source>
</evidence>
<organism evidence="13 14">
    <name type="scientific">Vanrija humicola</name>
    <name type="common">Yeast</name>
    <name type="synonym">Cryptococcus humicola</name>
    <dbReference type="NCBI Taxonomy" id="5417"/>
    <lineage>
        <taxon>Eukaryota</taxon>
        <taxon>Fungi</taxon>
        <taxon>Dikarya</taxon>
        <taxon>Basidiomycota</taxon>
        <taxon>Agaricomycotina</taxon>
        <taxon>Tremellomycetes</taxon>
        <taxon>Trichosporonales</taxon>
        <taxon>Trichosporonaceae</taxon>
        <taxon>Vanrija</taxon>
    </lineage>
</organism>
<proteinExistence type="inferred from homology"/>
<evidence type="ECO:0000256" key="3">
    <source>
        <dbReference type="ARBA" id="ARBA00022448"/>
    </source>
</evidence>
<dbReference type="GO" id="GO:0015031">
    <property type="term" value="P:protein transport"/>
    <property type="evidence" value="ECO:0007669"/>
    <property type="project" value="UniProtKB-KW"/>
</dbReference>
<sequence length="117" mass="12961">MDFSQFNAAEQAQMSKAIEQKQLDDFMRLYSGLVERCFNACAQDFTSKALTSNETTCVQNCADKFLKHSERVGARFAEHNAGASRQAVPLTTADSPRTNEPAVIGLALMYNYLSGLR</sequence>
<accession>A0A7D8YY71</accession>
<dbReference type="InterPro" id="IPR050673">
    <property type="entry name" value="Mito_inner_translocase_sub"/>
</dbReference>
<dbReference type="Proteomes" id="UP000473826">
    <property type="component" value="Unassembled WGS sequence"/>
</dbReference>
<dbReference type="SUPFAM" id="SSF144122">
    <property type="entry name" value="Tim10-like"/>
    <property type="match status" value="1"/>
</dbReference>
<keyword evidence="5 11" id="KW-0472">Membrane</keyword>
<comment type="caution">
    <text evidence="13">The sequence shown here is derived from an EMBL/GenBank/DDBJ whole genome shotgun (WGS) entry which is preliminary data.</text>
</comment>
<comment type="subunit">
    <text evidence="11">Heterohexamer.</text>
</comment>
<dbReference type="Pfam" id="PF02953">
    <property type="entry name" value="zf-Tim10_DDP"/>
    <property type="match status" value="1"/>
</dbReference>